<name>A0A1H3K0R9_9RHOB</name>
<protein>
    <recommendedName>
        <fullName evidence="4">Histidine kinase</fullName>
    </recommendedName>
</protein>
<dbReference type="EMBL" id="FNPF01000008">
    <property type="protein sequence ID" value="SDY45776.1"/>
    <property type="molecule type" value="Genomic_DNA"/>
</dbReference>
<evidence type="ECO:0008006" key="4">
    <source>
        <dbReference type="Google" id="ProtNLM"/>
    </source>
</evidence>
<dbReference type="InterPro" id="IPR045616">
    <property type="entry name" value="DUF6446"/>
</dbReference>
<evidence type="ECO:0000313" key="3">
    <source>
        <dbReference type="Proteomes" id="UP000199286"/>
    </source>
</evidence>
<evidence type="ECO:0000256" key="1">
    <source>
        <dbReference type="SAM" id="Phobius"/>
    </source>
</evidence>
<keyword evidence="1" id="KW-0812">Transmembrane</keyword>
<dbReference type="STRING" id="321339.SAMN05444340_108100"/>
<accession>A0A1H3K0R9</accession>
<feature type="transmembrane region" description="Helical" evidence="1">
    <location>
        <begin position="6"/>
        <end position="25"/>
    </location>
</feature>
<keyword evidence="1" id="KW-1133">Transmembrane helix</keyword>
<dbReference type="Proteomes" id="UP000199286">
    <property type="component" value="Unassembled WGS sequence"/>
</dbReference>
<proteinExistence type="predicted"/>
<keyword evidence="1" id="KW-0472">Membrane</keyword>
<keyword evidence="3" id="KW-1185">Reference proteome</keyword>
<dbReference type="RefSeq" id="WP_245710850.1">
    <property type="nucleotide sequence ID" value="NZ_FNPF01000008.1"/>
</dbReference>
<reference evidence="2 3" key="1">
    <citation type="submission" date="2016-10" db="EMBL/GenBank/DDBJ databases">
        <authorList>
            <person name="de Groot N.N."/>
        </authorList>
    </citation>
    <scope>NUCLEOTIDE SEQUENCE [LARGE SCALE GENOMIC DNA]</scope>
    <source>
        <strain evidence="2 3">DSM 26880</strain>
    </source>
</reference>
<dbReference type="AlphaFoldDB" id="A0A1H3K0R9"/>
<sequence length="168" mass="18539">MHAGKILAIVLILCAIVAGAGMYYLQVFHYYEEAPMQDSVRLTGSDGTPIDLPVRDFRAIDAESSPIRFRACFRTDASLDTLDAEIYPRAIPRRGPFWFDCFDADAVGAAIAEGSARVFTGQRNLEFGIDRVVAITNSGRGYIWHEVNECGDRAYDGTPLGEDCPPRD</sequence>
<organism evidence="2 3">
    <name type="scientific">Citreimonas salinaria</name>
    <dbReference type="NCBI Taxonomy" id="321339"/>
    <lineage>
        <taxon>Bacteria</taxon>
        <taxon>Pseudomonadati</taxon>
        <taxon>Pseudomonadota</taxon>
        <taxon>Alphaproteobacteria</taxon>
        <taxon>Rhodobacterales</taxon>
        <taxon>Roseobacteraceae</taxon>
        <taxon>Citreimonas</taxon>
    </lineage>
</organism>
<evidence type="ECO:0000313" key="2">
    <source>
        <dbReference type="EMBL" id="SDY45776.1"/>
    </source>
</evidence>
<gene>
    <name evidence="2" type="ORF">SAMN05444340_108100</name>
</gene>
<dbReference type="Pfam" id="PF20044">
    <property type="entry name" value="DUF6446"/>
    <property type="match status" value="1"/>
</dbReference>